<evidence type="ECO:0000313" key="4">
    <source>
        <dbReference type="EMBL" id="MDD0813996.1"/>
    </source>
</evidence>
<dbReference type="InterPro" id="IPR000182">
    <property type="entry name" value="GNAT_dom"/>
</dbReference>
<gene>
    <name evidence="4" type="ORF">PSQ39_05065</name>
</gene>
<dbReference type="EMBL" id="JAQSIO010000001">
    <property type="protein sequence ID" value="MDD0813996.1"/>
    <property type="molecule type" value="Genomic_DNA"/>
</dbReference>
<protein>
    <submittedName>
        <fullName evidence="4">GNAT family N-acetyltransferase</fullName>
    </submittedName>
</protein>
<evidence type="ECO:0000259" key="3">
    <source>
        <dbReference type="PROSITE" id="PS51186"/>
    </source>
</evidence>
<dbReference type="InterPro" id="IPR016181">
    <property type="entry name" value="Acyl_CoA_acyltransferase"/>
</dbReference>
<feature type="domain" description="N-acetyltransferase" evidence="3">
    <location>
        <begin position="7"/>
        <end position="170"/>
    </location>
</feature>
<dbReference type="Gene3D" id="3.40.630.30">
    <property type="match status" value="1"/>
</dbReference>
<evidence type="ECO:0000313" key="5">
    <source>
        <dbReference type="Proteomes" id="UP001528672"/>
    </source>
</evidence>
<dbReference type="RefSeq" id="WP_273925582.1">
    <property type="nucleotide sequence ID" value="NZ_JAQSIO010000001.1"/>
</dbReference>
<dbReference type="Pfam" id="PF00583">
    <property type="entry name" value="Acetyltransf_1"/>
    <property type="match status" value="1"/>
</dbReference>
<accession>A0ABT5MC47</accession>
<comment type="caution">
    <text evidence="4">The sequence shown here is derived from an EMBL/GenBank/DDBJ whole genome shotgun (WGS) entry which is preliminary data.</text>
</comment>
<dbReference type="SUPFAM" id="SSF55729">
    <property type="entry name" value="Acyl-CoA N-acyltransferases (Nat)"/>
    <property type="match status" value="1"/>
</dbReference>
<name>A0ABT5MC47_9BURK</name>
<evidence type="ECO:0000256" key="2">
    <source>
        <dbReference type="ARBA" id="ARBA00023315"/>
    </source>
</evidence>
<keyword evidence="1" id="KW-0808">Transferase</keyword>
<dbReference type="CDD" id="cd04301">
    <property type="entry name" value="NAT_SF"/>
    <property type="match status" value="1"/>
</dbReference>
<proteinExistence type="predicted"/>
<organism evidence="4 5">
    <name type="scientific">Curvibacter microcysteis</name>
    <dbReference type="NCBI Taxonomy" id="3026419"/>
    <lineage>
        <taxon>Bacteria</taxon>
        <taxon>Pseudomonadati</taxon>
        <taxon>Pseudomonadota</taxon>
        <taxon>Betaproteobacteria</taxon>
        <taxon>Burkholderiales</taxon>
        <taxon>Comamonadaceae</taxon>
        <taxon>Curvibacter</taxon>
    </lineage>
</organism>
<reference evidence="4 5" key="1">
    <citation type="submission" date="2023-02" db="EMBL/GenBank/DDBJ databases">
        <title>Bacterial whole genome sequence for Curvibacter sp. HBC28.</title>
        <authorList>
            <person name="Le V."/>
            <person name="Ko S.-R."/>
            <person name="Ahn C.-Y."/>
            <person name="Oh H.-M."/>
        </authorList>
    </citation>
    <scope>NUCLEOTIDE SEQUENCE [LARGE SCALE GENOMIC DNA]</scope>
    <source>
        <strain evidence="4 5">HBC28</strain>
    </source>
</reference>
<dbReference type="PROSITE" id="PS51186">
    <property type="entry name" value="GNAT"/>
    <property type="match status" value="1"/>
</dbReference>
<dbReference type="InterPro" id="IPR050832">
    <property type="entry name" value="Bact_Acetyltransf"/>
</dbReference>
<dbReference type="PANTHER" id="PTHR43877">
    <property type="entry name" value="AMINOALKYLPHOSPHONATE N-ACETYLTRANSFERASE-RELATED-RELATED"/>
    <property type="match status" value="1"/>
</dbReference>
<sequence>MSGPASWSLRGLQAEDMDALMAVQEAAYGAGFLEPAPVQAQRLRVASDTVWGAWDGARLGAYLMAYRTHAGHVGALHQGFAPEPEGDTLYLHDLAVHPSAAGRGLGPQLVAHALHQARQQGLAGLGLVAVQGSSGFWQRQGFGPAGRLNPDAQAALATYGPGAVVLVRAL</sequence>
<keyword evidence="2" id="KW-0012">Acyltransferase</keyword>
<evidence type="ECO:0000256" key="1">
    <source>
        <dbReference type="ARBA" id="ARBA00022679"/>
    </source>
</evidence>
<keyword evidence="5" id="KW-1185">Reference proteome</keyword>
<dbReference type="Proteomes" id="UP001528672">
    <property type="component" value="Unassembled WGS sequence"/>
</dbReference>